<reference evidence="1" key="1">
    <citation type="journal article" date="2014" name="Front. Microbiol.">
        <title>High frequency of phylogenetically diverse reductive dehalogenase-homologous genes in deep subseafloor sedimentary metagenomes.</title>
        <authorList>
            <person name="Kawai M."/>
            <person name="Futagami T."/>
            <person name="Toyoda A."/>
            <person name="Takaki Y."/>
            <person name="Nishi S."/>
            <person name="Hori S."/>
            <person name="Arai W."/>
            <person name="Tsubouchi T."/>
            <person name="Morono Y."/>
            <person name="Uchiyama I."/>
            <person name="Ito T."/>
            <person name="Fujiyama A."/>
            <person name="Inagaki F."/>
            <person name="Takami H."/>
        </authorList>
    </citation>
    <scope>NUCLEOTIDE SEQUENCE</scope>
    <source>
        <strain evidence="1">Expedition CK06-06</strain>
    </source>
</reference>
<evidence type="ECO:0000313" key="1">
    <source>
        <dbReference type="EMBL" id="GAF75739.1"/>
    </source>
</evidence>
<proteinExistence type="predicted"/>
<feature type="non-terminal residue" evidence="1">
    <location>
        <position position="1"/>
    </location>
</feature>
<sequence>NFSYSGPMTANIQLGNLCARAGKKLELNEAGKIVSDPKINDLAWREPRKGWGALEM</sequence>
<comment type="caution">
    <text evidence="1">The sequence shown here is derived from an EMBL/GenBank/DDBJ whole genome shotgun (WGS) entry which is preliminary data.</text>
</comment>
<gene>
    <name evidence="1" type="ORF">S01H1_17882</name>
</gene>
<name>X0S3X8_9ZZZZ</name>
<organism evidence="1">
    <name type="scientific">marine sediment metagenome</name>
    <dbReference type="NCBI Taxonomy" id="412755"/>
    <lineage>
        <taxon>unclassified sequences</taxon>
        <taxon>metagenomes</taxon>
        <taxon>ecological metagenomes</taxon>
    </lineage>
</organism>
<dbReference type="EMBL" id="BARS01009512">
    <property type="protein sequence ID" value="GAF75739.1"/>
    <property type="molecule type" value="Genomic_DNA"/>
</dbReference>
<dbReference type="AlphaFoldDB" id="X0S3X8"/>
<protein>
    <submittedName>
        <fullName evidence="1">Uncharacterized protein</fullName>
    </submittedName>
</protein>
<accession>X0S3X8</accession>